<comment type="catalytic activity">
    <reaction evidence="1">
        <text>ATP + protein L-histidine = ADP + protein N-phospho-L-histidine.</text>
        <dbReference type="EC" id="2.7.13.3"/>
    </reaction>
</comment>
<evidence type="ECO:0000256" key="2">
    <source>
        <dbReference type="ARBA" id="ARBA00004651"/>
    </source>
</evidence>
<dbReference type="PROSITE" id="PS50110">
    <property type="entry name" value="RESPONSE_REGULATORY"/>
    <property type="match status" value="1"/>
</dbReference>
<name>G2KRE3_MICAA</name>
<dbReference type="InterPro" id="IPR005467">
    <property type="entry name" value="His_kinase_dom"/>
</dbReference>
<dbReference type="SUPFAM" id="SSF47384">
    <property type="entry name" value="Homodimeric domain of signal transducing histidine kinase"/>
    <property type="match status" value="1"/>
</dbReference>
<organism evidence="16 17">
    <name type="scientific">Micavibrio aeruginosavorus (strain ARL-13)</name>
    <dbReference type="NCBI Taxonomy" id="856793"/>
    <lineage>
        <taxon>Bacteria</taxon>
        <taxon>Pseudomonadati</taxon>
        <taxon>Bdellovibrionota</taxon>
        <taxon>Bdellovibrionia</taxon>
        <taxon>Bdellovibrionales</taxon>
        <taxon>Pseudobdellovibrionaceae</taxon>
        <taxon>Micavibrio</taxon>
    </lineage>
</organism>
<evidence type="ECO:0000256" key="13">
    <source>
        <dbReference type="SAM" id="Phobius"/>
    </source>
</evidence>
<dbReference type="KEGG" id="mai:MICA_857"/>
<keyword evidence="16" id="KW-0808">Transferase</keyword>
<dbReference type="CDD" id="cd00082">
    <property type="entry name" value="HisKA"/>
    <property type="match status" value="1"/>
</dbReference>
<evidence type="ECO:0000313" key="17">
    <source>
        <dbReference type="Proteomes" id="UP000009286"/>
    </source>
</evidence>
<feature type="transmembrane region" description="Helical" evidence="13">
    <location>
        <begin position="177"/>
        <end position="197"/>
    </location>
</feature>
<dbReference type="InterPro" id="IPR004358">
    <property type="entry name" value="Sig_transdc_His_kin-like_C"/>
</dbReference>
<dbReference type="eggNOG" id="COG5002">
    <property type="taxonomic scope" value="Bacteria"/>
</dbReference>
<evidence type="ECO:0000313" key="16">
    <source>
        <dbReference type="EMBL" id="AEP09190.1"/>
    </source>
</evidence>
<dbReference type="GO" id="GO:0000155">
    <property type="term" value="F:phosphorelay sensor kinase activity"/>
    <property type="evidence" value="ECO:0007669"/>
    <property type="project" value="InterPro"/>
</dbReference>
<dbReference type="Gene3D" id="1.10.287.130">
    <property type="match status" value="1"/>
</dbReference>
<keyword evidence="17" id="KW-1185">Reference proteome</keyword>
<feature type="transmembrane region" description="Helical" evidence="13">
    <location>
        <begin position="50"/>
        <end position="68"/>
    </location>
</feature>
<dbReference type="SMART" id="SM00388">
    <property type="entry name" value="HisKA"/>
    <property type="match status" value="1"/>
</dbReference>
<gene>
    <name evidence="16" type="ordered locus">MICA_857</name>
</gene>
<evidence type="ECO:0000256" key="1">
    <source>
        <dbReference type="ARBA" id="ARBA00000085"/>
    </source>
</evidence>
<dbReference type="PRINTS" id="PR00344">
    <property type="entry name" value="BCTRLSENSOR"/>
</dbReference>
<dbReference type="SUPFAM" id="SSF55874">
    <property type="entry name" value="ATPase domain of HSP90 chaperone/DNA topoisomerase II/histidine kinase"/>
    <property type="match status" value="1"/>
</dbReference>
<keyword evidence="7" id="KW-0547">Nucleotide-binding</keyword>
<evidence type="ECO:0000256" key="3">
    <source>
        <dbReference type="ARBA" id="ARBA00012438"/>
    </source>
</evidence>
<dbReference type="Gene3D" id="3.30.565.10">
    <property type="entry name" value="Histidine kinase-like ATPase, C-terminal domain"/>
    <property type="match status" value="1"/>
</dbReference>
<comment type="subcellular location">
    <subcellularLocation>
        <location evidence="2">Cell membrane</location>
        <topology evidence="2">Multi-pass membrane protein</topology>
    </subcellularLocation>
</comment>
<dbReference type="Pfam" id="PF07694">
    <property type="entry name" value="5TM-5TMR_LYT"/>
    <property type="match status" value="1"/>
</dbReference>
<dbReference type="AlphaFoldDB" id="G2KRE3"/>
<feature type="transmembrane region" description="Helical" evidence="13">
    <location>
        <begin position="107"/>
        <end position="131"/>
    </location>
</feature>
<dbReference type="GO" id="GO:0071555">
    <property type="term" value="P:cell wall organization"/>
    <property type="evidence" value="ECO:0007669"/>
    <property type="project" value="InterPro"/>
</dbReference>
<keyword evidence="16" id="KW-0418">Kinase</keyword>
<keyword evidence="9 13" id="KW-1133">Transmembrane helix</keyword>
<protein>
    <recommendedName>
        <fullName evidence="3">histidine kinase</fullName>
        <ecNumber evidence="3">2.7.13.3</ecNumber>
    </recommendedName>
</protein>
<dbReference type="InterPro" id="IPR003661">
    <property type="entry name" value="HisK_dim/P_dom"/>
</dbReference>
<dbReference type="HOGENOM" id="CLU_022804_0_0_5"/>
<feature type="transmembrane region" description="Helical" evidence="13">
    <location>
        <begin position="143"/>
        <end position="165"/>
    </location>
</feature>
<dbReference type="InterPro" id="IPR003594">
    <property type="entry name" value="HATPase_dom"/>
</dbReference>
<feature type="transmembrane region" description="Helical" evidence="13">
    <location>
        <begin position="12"/>
        <end position="35"/>
    </location>
</feature>
<dbReference type="SUPFAM" id="SSF52172">
    <property type="entry name" value="CheY-like"/>
    <property type="match status" value="1"/>
</dbReference>
<sequence length="730" mass="80074">MHHKTILFPTDSVTSLQTIAEHFLITVGIFALFGLAEDWSRSQNTARRKIIVGIVFGCLASLMIAMAVRYSSEVVLDARNAILAICAFFVGPIPAAIAALITSATRAYFGGLGVPTAIMGMWISVGCGLAYRAWLDQNNQRIGVLNILLFSIISPIITLSVFFLMPFSVKEIVSSGVIQALYMTTAFWTFVFGLIMLQDLRRHELVDDLAASEKRAEEATKAKSLFLAKMSHEIRTPINGVFGFSELLRKTKLDETQDYYLKQIHSAVSSMILLVDDILDFSKIEAGKMKIVKHTFNIRSLMESCIDLVQPDADRKNLELHMVIGPNVPEYIVNDELRLRQVVMNLLSNALKFTQSGSVRLSLHSSPIDEQNETLTISVTDTGIGIAEDKLKIIFEAFEQADTSITRNFGGTGLGLSIALNLMTQMDGKITVNSEHGRGTTFTVTLPTLVADGIIPASNTLDAEQAMTQQTEKAHILIAEDIPMNQALVSAQLRKGGYSFDIVDNGYAAVEAVKSKQYDMVLMDIQMPGMSGIEATTVIREELGLSAIDLPIVALTAHALPDEMKACLEAGMDECLVKPVDALKLYKTIDSVLGLGADDPFVTPPVIANDLLPVPLLNTEQVEQFSSYIGDDQLLKLFHDFIMDAERILTTLEESGSIPRGDLHSMTGVAGNFGLSRLAQYCRQLLDEQSDLARGGITPPIDVIHRLLTLFNDSIRAFQAYMTRPHAAGY</sequence>
<evidence type="ECO:0000256" key="4">
    <source>
        <dbReference type="ARBA" id="ARBA00022475"/>
    </source>
</evidence>
<feature type="domain" description="Response regulatory" evidence="15">
    <location>
        <begin position="475"/>
        <end position="593"/>
    </location>
</feature>
<dbReference type="PANTHER" id="PTHR45339">
    <property type="entry name" value="HYBRID SIGNAL TRANSDUCTION HISTIDINE KINASE J"/>
    <property type="match status" value="1"/>
</dbReference>
<proteinExistence type="predicted"/>
<dbReference type="InterPro" id="IPR011006">
    <property type="entry name" value="CheY-like_superfamily"/>
</dbReference>
<dbReference type="PANTHER" id="PTHR45339:SF1">
    <property type="entry name" value="HYBRID SIGNAL TRANSDUCTION HISTIDINE KINASE J"/>
    <property type="match status" value="1"/>
</dbReference>
<accession>G2KRE3</accession>
<evidence type="ECO:0000256" key="5">
    <source>
        <dbReference type="ARBA" id="ARBA00022553"/>
    </source>
</evidence>
<keyword evidence="6 13" id="KW-0812">Transmembrane</keyword>
<evidence type="ECO:0000256" key="7">
    <source>
        <dbReference type="ARBA" id="ARBA00022741"/>
    </source>
</evidence>
<dbReference type="STRING" id="856793.MICA_857"/>
<evidence type="ECO:0000256" key="12">
    <source>
        <dbReference type="PROSITE-ProRule" id="PRU00169"/>
    </source>
</evidence>
<dbReference type="EC" id="2.7.13.3" evidence="3"/>
<dbReference type="RefSeq" id="WP_014102413.1">
    <property type="nucleotide sequence ID" value="NC_016026.1"/>
</dbReference>
<keyword evidence="11 13" id="KW-0472">Membrane</keyword>
<feature type="transmembrane region" description="Helical" evidence="13">
    <location>
        <begin position="80"/>
        <end position="101"/>
    </location>
</feature>
<keyword evidence="5 12" id="KW-0597">Phosphoprotein</keyword>
<dbReference type="eggNOG" id="COG0784">
    <property type="taxonomic scope" value="Bacteria"/>
</dbReference>
<evidence type="ECO:0000256" key="10">
    <source>
        <dbReference type="ARBA" id="ARBA00023012"/>
    </source>
</evidence>
<dbReference type="GO" id="GO:0005524">
    <property type="term" value="F:ATP binding"/>
    <property type="evidence" value="ECO:0007669"/>
    <property type="project" value="UniProtKB-KW"/>
</dbReference>
<dbReference type="InterPro" id="IPR036890">
    <property type="entry name" value="HATPase_C_sf"/>
</dbReference>
<evidence type="ECO:0000256" key="11">
    <source>
        <dbReference type="ARBA" id="ARBA00023136"/>
    </source>
</evidence>
<feature type="domain" description="Histidine kinase" evidence="14">
    <location>
        <begin position="229"/>
        <end position="450"/>
    </location>
</feature>
<dbReference type="InterPro" id="IPR001789">
    <property type="entry name" value="Sig_transdc_resp-reg_receiver"/>
</dbReference>
<dbReference type="Pfam" id="PF02518">
    <property type="entry name" value="HATPase_c"/>
    <property type="match status" value="1"/>
</dbReference>
<dbReference type="GO" id="GO:0005886">
    <property type="term" value="C:plasma membrane"/>
    <property type="evidence" value="ECO:0007669"/>
    <property type="project" value="UniProtKB-SubCell"/>
</dbReference>
<dbReference type="SMART" id="SM00448">
    <property type="entry name" value="REC"/>
    <property type="match status" value="1"/>
</dbReference>
<dbReference type="PROSITE" id="PS50109">
    <property type="entry name" value="HIS_KIN"/>
    <property type="match status" value="1"/>
</dbReference>
<dbReference type="InterPro" id="IPR036097">
    <property type="entry name" value="HisK_dim/P_sf"/>
</dbReference>
<dbReference type="SMART" id="SM00387">
    <property type="entry name" value="HATPase_c"/>
    <property type="match status" value="1"/>
</dbReference>
<dbReference type="InterPro" id="IPR036641">
    <property type="entry name" value="HPT_dom_sf"/>
</dbReference>
<dbReference type="Pfam" id="PF00072">
    <property type="entry name" value="Response_reg"/>
    <property type="match status" value="1"/>
</dbReference>
<dbReference type="EMBL" id="CP002382">
    <property type="protein sequence ID" value="AEP09190.1"/>
    <property type="molecule type" value="Genomic_DNA"/>
</dbReference>
<dbReference type="Gene3D" id="3.40.50.2300">
    <property type="match status" value="1"/>
</dbReference>
<dbReference type="eggNOG" id="COG2198">
    <property type="taxonomic scope" value="Bacteria"/>
</dbReference>
<dbReference type="Gene3D" id="1.20.120.160">
    <property type="entry name" value="HPT domain"/>
    <property type="match status" value="1"/>
</dbReference>
<evidence type="ECO:0000259" key="14">
    <source>
        <dbReference type="PROSITE" id="PS50109"/>
    </source>
</evidence>
<reference evidence="16 17" key="1">
    <citation type="journal article" date="2011" name="BMC Genomics">
        <title>Genomic insights into an obligate epibiotic bacterial predator: Micavibrio aeruginosavorus ARL-13.</title>
        <authorList>
            <person name="Wang Z."/>
            <person name="Kadouri D."/>
            <person name="Wu M."/>
        </authorList>
    </citation>
    <scope>NUCLEOTIDE SEQUENCE [LARGE SCALE GENOMIC DNA]</scope>
    <source>
        <strain evidence="16 17">ARL-13</strain>
    </source>
</reference>
<evidence type="ECO:0000256" key="6">
    <source>
        <dbReference type="ARBA" id="ARBA00022692"/>
    </source>
</evidence>
<dbReference type="OrthoDB" id="9791542at2"/>
<keyword evidence="4" id="KW-1003">Cell membrane</keyword>
<evidence type="ECO:0000256" key="8">
    <source>
        <dbReference type="ARBA" id="ARBA00022840"/>
    </source>
</evidence>
<keyword evidence="8" id="KW-0067">ATP-binding</keyword>
<evidence type="ECO:0000259" key="15">
    <source>
        <dbReference type="PROSITE" id="PS50110"/>
    </source>
</evidence>
<dbReference type="FunFam" id="3.30.565.10:FF:000010">
    <property type="entry name" value="Sensor histidine kinase RcsC"/>
    <property type="match status" value="1"/>
</dbReference>
<feature type="modified residue" description="4-aspartylphosphate" evidence="12">
    <location>
        <position position="524"/>
    </location>
</feature>
<dbReference type="SUPFAM" id="SSF47226">
    <property type="entry name" value="Histidine-containing phosphotransfer domain, HPT domain"/>
    <property type="match status" value="1"/>
</dbReference>
<dbReference type="Pfam" id="PF00512">
    <property type="entry name" value="HisKA"/>
    <property type="match status" value="1"/>
</dbReference>
<keyword evidence="10" id="KW-0902">Two-component regulatory system</keyword>
<dbReference type="InterPro" id="IPR011620">
    <property type="entry name" value="Sig_transdc_His_kinase_LytS_TM"/>
</dbReference>
<dbReference type="CDD" id="cd17546">
    <property type="entry name" value="REC_hyHK_CKI1_RcsC-like"/>
    <property type="match status" value="1"/>
</dbReference>
<dbReference type="Proteomes" id="UP000009286">
    <property type="component" value="Chromosome"/>
</dbReference>
<evidence type="ECO:0000256" key="9">
    <source>
        <dbReference type="ARBA" id="ARBA00022989"/>
    </source>
</evidence>
<dbReference type="CDD" id="cd16922">
    <property type="entry name" value="HATPase_EvgS-ArcB-TorS-like"/>
    <property type="match status" value="1"/>
</dbReference>